<dbReference type="Proteomes" id="UP001595823">
    <property type="component" value="Unassembled WGS sequence"/>
</dbReference>
<evidence type="ECO:0000313" key="1">
    <source>
        <dbReference type="EMBL" id="MFC4337393.1"/>
    </source>
</evidence>
<dbReference type="GO" id="GO:0016787">
    <property type="term" value="F:hydrolase activity"/>
    <property type="evidence" value="ECO:0007669"/>
    <property type="project" value="UniProtKB-KW"/>
</dbReference>
<dbReference type="InterPro" id="IPR036412">
    <property type="entry name" value="HAD-like_sf"/>
</dbReference>
<dbReference type="SUPFAM" id="SSF56784">
    <property type="entry name" value="HAD-like"/>
    <property type="match status" value="1"/>
</dbReference>
<dbReference type="InterPro" id="IPR023214">
    <property type="entry name" value="HAD_sf"/>
</dbReference>
<reference evidence="2" key="1">
    <citation type="journal article" date="2019" name="Int. J. Syst. Evol. Microbiol.">
        <title>The Global Catalogue of Microorganisms (GCM) 10K type strain sequencing project: providing services to taxonomists for standard genome sequencing and annotation.</title>
        <authorList>
            <consortium name="The Broad Institute Genomics Platform"/>
            <consortium name="The Broad Institute Genome Sequencing Center for Infectious Disease"/>
            <person name="Wu L."/>
            <person name="Ma J."/>
        </authorList>
    </citation>
    <scope>NUCLEOTIDE SEQUENCE [LARGE SCALE GENOMIC DNA]</scope>
    <source>
        <strain evidence="2">IBRC-M 10908</strain>
    </source>
</reference>
<keyword evidence="2" id="KW-1185">Reference proteome</keyword>
<dbReference type="Pfam" id="PF08282">
    <property type="entry name" value="Hydrolase_3"/>
    <property type="match status" value="1"/>
</dbReference>
<comment type="caution">
    <text evidence="1">The sequence shown here is derived from an EMBL/GenBank/DDBJ whole genome shotgun (WGS) entry which is preliminary data.</text>
</comment>
<dbReference type="PANTHER" id="PTHR10000:SF8">
    <property type="entry name" value="HAD SUPERFAMILY HYDROLASE-LIKE, TYPE 3"/>
    <property type="match status" value="1"/>
</dbReference>
<gene>
    <name evidence="1" type="ORF">ACFPET_19525</name>
</gene>
<dbReference type="Gene3D" id="3.30.1240.10">
    <property type="match status" value="1"/>
</dbReference>
<proteinExistence type="predicted"/>
<dbReference type="EMBL" id="JBHSDK010000030">
    <property type="protein sequence ID" value="MFC4337393.1"/>
    <property type="molecule type" value="Genomic_DNA"/>
</dbReference>
<dbReference type="PANTHER" id="PTHR10000">
    <property type="entry name" value="PHOSPHOSERINE PHOSPHATASE"/>
    <property type="match status" value="1"/>
</dbReference>
<organism evidence="1 2">
    <name type="scientific">Salininema proteolyticum</name>
    <dbReference type="NCBI Taxonomy" id="1607685"/>
    <lineage>
        <taxon>Bacteria</taxon>
        <taxon>Bacillati</taxon>
        <taxon>Actinomycetota</taxon>
        <taxon>Actinomycetes</taxon>
        <taxon>Glycomycetales</taxon>
        <taxon>Glycomycetaceae</taxon>
        <taxon>Salininema</taxon>
    </lineage>
</organism>
<evidence type="ECO:0000313" key="2">
    <source>
        <dbReference type="Proteomes" id="UP001595823"/>
    </source>
</evidence>
<name>A0ABV8U2R4_9ACTN</name>
<protein>
    <submittedName>
        <fullName evidence="1">HAD hydrolase family protein</fullName>
    </submittedName>
</protein>
<dbReference type="Gene3D" id="3.40.50.1000">
    <property type="entry name" value="HAD superfamily/HAD-like"/>
    <property type="match status" value="1"/>
</dbReference>
<dbReference type="RefSeq" id="WP_380624346.1">
    <property type="nucleotide sequence ID" value="NZ_JBHSDK010000030.1"/>
</dbReference>
<accession>A0ABV8U2R4</accession>
<sequence length="272" mass="29672">MTSTDLPRVVVTDMDGTVVRRDETVSDRTKEAFERLAERGVTVIAATGRGPRLQEWTLSQIPAAHHLVMGQGAFVYDTHANDRPVQLASQYVSGRVLADAVGRIEEQVDNVFLVAESADPDAPLRGDEMPVWPWELPRSNTPREEALAGEFVKLYFWPESLDSDTVLEKASPLLEGSPVGITESGVGILELGPAGMDKWRGIEPILDRLDAGWHDVLAFGDAINDLGMLERAGRAVAMPQGHRRVIDTAPEAAPGDNDQDGVAQYIERLLGD</sequence>
<keyword evidence="1" id="KW-0378">Hydrolase</keyword>